<protein>
    <submittedName>
        <fullName evidence="1">Uncharacterized protein</fullName>
    </submittedName>
</protein>
<dbReference type="Proteomes" id="UP000054721">
    <property type="component" value="Unassembled WGS sequence"/>
</dbReference>
<proteinExistence type="predicted"/>
<evidence type="ECO:0000313" key="1">
    <source>
        <dbReference type="EMBL" id="KRZ48758.1"/>
    </source>
</evidence>
<comment type="caution">
    <text evidence="1">The sequence shown here is derived from an EMBL/GenBank/DDBJ whole genome shotgun (WGS) entry which is preliminary data.</text>
</comment>
<name>A0A0V1KNQ6_9BILA</name>
<reference evidence="1 2" key="1">
    <citation type="submission" date="2015-05" db="EMBL/GenBank/DDBJ databases">
        <title>Evolution of Trichinella species and genotypes.</title>
        <authorList>
            <person name="Korhonen P.K."/>
            <person name="Edoardo P."/>
            <person name="Giuseppe L.R."/>
            <person name="Gasser R.B."/>
        </authorList>
    </citation>
    <scope>NUCLEOTIDE SEQUENCE [LARGE SCALE GENOMIC DNA]</scope>
    <source>
        <strain evidence="1">ISS10</strain>
    </source>
</reference>
<dbReference type="OrthoDB" id="8066225at2759"/>
<sequence>MTETTAPLSTNNDISKFSILPGTDRLQLVEQSGQGFQGFCQVVIPCVSIFGGSLPTSPNFCLQFCCAFRQLACLHKRFRSPTFRRKQQRGECVRVFAGHLRRLFSKAFPEMSGSADKILLQQFKAGLSAEAVKTAVLRSEMDNFAEAVEVAVTDKRVVRELTTLEERVASLKTDAHQEDEPTAGRVTKSAAAAVTTRKDVLCQLPAAEQLHTEGCSPAPEDPRYFGRAGVCTMVFDPGPDGPRDPTTAALVGWRELDGAMFPDVSRDMHVLWQQRRSWVDEDGLIWRHRRGLTAEEGAKQALVQRAL</sequence>
<dbReference type="EMBL" id="JYDW01000367">
    <property type="protein sequence ID" value="KRZ48758.1"/>
    <property type="molecule type" value="Genomic_DNA"/>
</dbReference>
<accession>A0A0V1KNQ6</accession>
<keyword evidence="2" id="KW-1185">Reference proteome</keyword>
<organism evidence="1 2">
    <name type="scientific">Trichinella nativa</name>
    <dbReference type="NCBI Taxonomy" id="6335"/>
    <lineage>
        <taxon>Eukaryota</taxon>
        <taxon>Metazoa</taxon>
        <taxon>Ecdysozoa</taxon>
        <taxon>Nematoda</taxon>
        <taxon>Enoplea</taxon>
        <taxon>Dorylaimia</taxon>
        <taxon>Trichinellida</taxon>
        <taxon>Trichinellidae</taxon>
        <taxon>Trichinella</taxon>
    </lineage>
</organism>
<dbReference type="AlphaFoldDB" id="A0A0V1KNQ6"/>
<evidence type="ECO:0000313" key="2">
    <source>
        <dbReference type="Proteomes" id="UP000054721"/>
    </source>
</evidence>
<gene>
    <name evidence="1" type="ORF">T02_4189</name>
</gene>